<dbReference type="RefSeq" id="WP_147744893.1">
    <property type="nucleotide sequence ID" value="NZ_VRUR01000002.1"/>
</dbReference>
<dbReference type="GO" id="GO:0006310">
    <property type="term" value="P:DNA recombination"/>
    <property type="evidence" value="ECO:0007669"/>
    <property type="project" value="UniProtKB-KW"/>
</dbReference>
<dbReference type="PANTHER" id="PTHR30349:SF64">
    <property type="entry name" value="PROPHAGE INTEGRASE INTD-RELATED"/>
    <property type="match status" value="1"/>
</dbReference>
<accession>A0A5C8V523</accession>
<dbReference type="PROSITE" id="PS51898">
    <property type="entry name" value="TYR_RECOMBINASE"/>
    <property type="match status" value="1"/>
</dbReference>
<comment type="similarity">
    <text evidence="1">Belongs to the 'phage' integrase family.</text>
</comment>
<dbReference type="Pfam" id="PF00589">
    <property type="entry name" value="Phage_integrase"/>
    <property type="match status" value="1"/>
</dbReference>
<proteinExistence type="inferred from homology"/>
<dbReference type="CDD" id="cd01185">
    <property type="entry name" value="INTN1_C_like"/>
    <property type="match status" value="1"/>
</dbReference>
<dbReference type="InterPro" id="IPR050090">
    <property type="entry name" value="Tyrosine_recombinase_XerCD"/>
</dbReference>
<name>A0A5C8V523_9FLAO</name>
<gene>
    <name evidence="5" type="ORF">FVB32_16320</name>
</gene>
<dbReference type="Gene3D" id="1.10.150.130">
    <property type="match status" value="1"/>
</dbReference>
<evidence type="ECO:0000313" key="5">
    <source>
        <dbReference type="EMBL" id="TXN36122.1"/>
    </source>
</evidence>
<reference evidence="5 6" key="1">
    <citation type="submission" date="2019-08" db="EMBL/GenBank/DDBJ databases">
        <title>Professor.</title>
        <authorList>
            <person name="Park J.S."/>
        </authorList>
    </citation>
    <scope>NUCLEOTIDE SEQUENCE [LARGE SCALE GENOMIC DNA]</scope>
    <source>
        <strain evidence="5 6">176CP5-101</strain>
    </source>
</reference>
<dbReference type="Pfam" id="PF13102">
    <property type="entry name" value="Phage_int_SAM_5"/>
    <property type="match status" value="1"/>
</dbReference>
<dbReference type="AlphaFoldDB" id="A0A5C8V523"/>
<dbReference type="Pfam" id="PF17293">
    <property type="entry name" value="Arm-DNA-bind_5"/>
    <property type="match status" value="1"/>
</dbReference>
<comment type="caution">
    <text evidence="5">The sequence shown here is derived from an EMBL/GenBank/DDBJ whole genome shotgun (WGS) entry which is preliminary data.</text>
</comment>
<feature type="domain" description="Tyr recombinase" evidence="4">
    <location>
        <begin position="221"/>
        <end position="403"/>
    </location>
</feature>
<evidence type="ECO:0000256" key="1">
    <source>
        <dbReference type="ARBA" id="ARBA00008857"/>
    </source>
</evidence>
<organism evidence="5 6">
    <name type="scientific">Flagellimonas hymeniacidonis</name>
    <dbReference type="NCBI Taxonomy" id="2603628"/>
    <lineage>
        <taxon>Bacteria</taxon>
        <taxon>Pseudomonadati</taxon>
        <taxon>Bacteroidota</taxon>
        <taxon>Flavobacteriia</taxon>
        <taxon>Flavobacteriales</taxon>
        <taxon>Flavobacteriaceae</taxon>
        <taxon>Flagellimonas</taxon>
    </lineage>
</organism>
<dbReference type="InterPro" id="IPR035386">
    <property type="entry name" value="Arm-DNA-bind_5"/>
</dbReference>
<evidence type="ECO:0000256" key="2">
    <source>
        <dbReference type="ARBA" id="ARBA00023125"/>
    </source>
</evidence>
<evidence type="ECO:0000313" key="6">
    <source>
        <dbReference type="Proteomes" id="UP000321456"/>
    </source>
</evidence>
<dbReference type="EMBL" id="VRUR01000002">
    <property type="protein sequence ID" value="TXN36122.1"/>
    <property type="molecule type" value="Genomic_DNA"/>
</dbReference>
<sequence>MSSRATLSINFFPRKREKDSEKSTVYCRITVNGERLEFSLQRKLQCHLWNNARKRGMGHSPLVTSLNSYLDQVYFGLLEAHRELLREGQRVTPLAIKSRYMHIGENGKTLKDLIGYHNGTMHTSIKAGTRKNYYSTEKYLYQFLDKKIKVKDMYLKQVNYRFITDFEHYLRDYKDSKKQLSMGNNGVMKHLERFKKIINLAIKLEWMDKNPFERFQLKYNKYDRVFLMERELELLEQTEFKNERLQKVKDCFVFSCYTGLSYTDVKELTEDNIVKGIDNNNWIYTKREKTDELVKVPILPKAWILLEKYKTLQNERLTTGLLPISSNQKTNSYLKEIAKSCGIYKNISFHTARHTFATTVTLFNGLPIETVSKLLGHSKITTTQIYAKVLERKVSEDMCKLEDKFERG</sequence>
<dbReference type="SUPFAM" id="SSF56349">
    <property type="entry name" value="DNA breaking-rejoining enzymes"/>
    <property type="match status" value="1"/>
</dbReference>
<dbReference type="Proteomes" id="UP000321456">
    <property type="component" value="Unassembled WGS sequence"/>
</dbReference>
<protein>
    <submittedName>
        <fullName evidence="5">Site-specific integrase</fullName>
    </submittedName>
</protein>
<keyword evidence="2" id="KW-0238">DNA-binding</keyword>
<dbReference type="InterPro" id="IPR025269">
    <property type="entry name" value="SAM-like_dom"/>
</dbReference>
<keyword evidence="6" id="KW-1185">Reference proteome</keyword>
<dbReference type="PANTHER" id="PTHR30349">
    <property type="entry name" value="PHAGE INTEGRASE-RELATED"/>
    <property type="match status" value="1"/>
</dbReference>
<dbReference type="InterPro" id="IPR010998">
    <property type="entry name" value="Integrase_recombinase_N"/>
</dbReference>
<dbReference type="InterPro" id="IPR011010">
    <property type="entry name" value="DNA_brk_join_enz"/>
</dbReference>
<dbReference type="Gene3D" id="1.10.443.10">
    <property type="entry name" value="Intergrase catalytic core"/>
    <property type="match status" value="1"/>
</dbReference>
<evidence type="ECO:0000259" key="4">
    <source>
        <dbReference type="PROSITE" id="PS51898"/>
    </source>
</evidence>
<dbReference type="InterPro" id="IPR002104">
    <property type="entry name" value="Integrase_catalytic"/>
</dbReference>
<keyword evidence="3" id="KW-0233">DNA recombination</keyword>
<evidence type="ECO:0000256" key="3">
    <source>
        <dbReference type="ARBA" id="ARBA00023172"/>
    </source>
</evidence>
<dbReference type="GO" id="GO:0015074">
    <property type="term" value="P:DNA integration"/>
    <property type="evidence" value="ECO:0007669"/>
    <property type="project" value="InterPro"/>
</dbReference>
<dbReference type="GO" id="GO:0003677">
    <property type="term" value="F:DNA binding"/>
    <property type="evidence" value="ECO:0007669"/>
    <property type="project" value="UniProtKB-KW"/>
</dbReference>
<dbReference type="InterPro" id="IPR013762">
    <property type="entry name" value="Integrase-like_cat_sf"/>
</dbReference>